<reference evidence="1" key="2">
    <citation type="submission" date="2023-07" db="EMBL/GenBank/DDBJ databases">
        <authorList>
            <person name="Bai X.-H."/>
            <person name="Wang H.-H."/>
            <person name="Wang J."/>
            <person name="Ma M.-Y."/>
            <person name="Hu H.-H."/>
            <person name="Song Z.-L."/>
            <person name="Ma H.-G."/>
            <person name="Fan Y."/>
            <person name="Du C.-Y."/>
            <person name="Xu J.-C."/>
        </authorList>
    </citation>
    <scope>NUCLEOTIDE SEQUENCE</scope>
    <source>
        <strain evidence="1">CZ1</strain>
    </source>
</reference>
<name>A0AA97AMB3_LEPBY</name>
<protein>
    <submittedName>
        <fullName evidence="1">Uncharacterized protein</fullName>
    </submittedName>
</protein>
<reference evidence="1" key="1">
    <citation type="journal article" date="2023" name="Plants (Basel)">
        <title>Genomic Analysis of Leptolyngbya boryana CZ1 Reveals Efficient Carbon Fixation Modules.</title>
        <authorList>
            <person name="Bai X."/>
            <person name="Wang H."/>
            <person name="Cheng W."/>
            <person name="Wang J."/>
            <person name="Ma M."/>
            <person name="Hu H."/>
            <person name="Song Z."/>
            <person name="Ma H."/>
            <person name="Fan Y."/>
            <person name="Du C."/>
            <person name="Xu J."/>
        </authorList>
    </citation>
    <scope>NUCLEOTIDE SEQUENCE</scope>
    <source>
        <strain evidence="1">CZ1</strain>
    </source>
</reference>
<dbReference type="EMBL" id="CP130144">
    <property type="protein sequence ID" value="WNZ44062.1"/>
    <property type="molecule type" value="Genomic_DNA"/>
</dbReference>
<dbReference type="AlphaFoldDB" id="A0AA97AMB3"/>
<proteinExistence type="predicted"/>
<gene>
    <name evidence="1" type="ORF">Q2T42_19710</name>
</gene>
<sequence>MKLLVQRTGIWGSRSACGFEGDCDRIGFENERDLLTVEGIEQITCVIWCGLGKSGDRVEEDGVWGERKTSGKIEASQ</sequence>
<accession>A0AA97AMB3</accession>
<evidence type="ECO:0000313" key="1">
    <source>
        <dbReference type="EMBL" id="WNZ44062.1"/>
    </source>
</evidence>
<dbReference type="RefSeq" id="WP_316426247.1">
    <property type="nucleotide sequence ID" value="NZ_CP130144.1"/>
</dbReference>
<organism evidence="1">
    <name type="scientific">Leptolyngbya boryana CZ1</name>
    <dbReference type="NCBI Taxonomy" id="3060204"/>
    <lineage>
        <taxon>Bacteria</taxon>
        <taxon>Bacillati</taxon>
        <taxon>Cyanobacteriota</taxon>
        <taxon>Cyanophyceae</taxon>
        <taxon>Leptolyngbyales</taxon>
        <taxon>Leptolyngbyaceae</taxon>
        <taxon>Leptolyngbya group</taxon>
        <taxon>Leptolyngbya</taxon>
    </lineage>
</organism>